<reference evidence="4 5" key="1">
    <citation type="submission" date="2024-02" db="EMBL/GenBank/DDBJ databases">
        <title>Comparative Genomic Analysis of Flavobacterium Species Causing Columnaris Disease of Freshwater Fish in Thailand: Insights into Virulence and Resistance Mechanisms.</title>
        <authorList>
            <person name="Nguyen D."/>
            <person name="Chokmangmeepisarn P."/>
            <person name="Khianchaikhan K."/>
            <person name="Morishita M."/>
            <person name="Bunnoy A."/>
            <person name="Rodkhum C."/>
        </authorList>
    </citation>
    <scope>NUCLEOTIDE SEQUENCE [LARGE SCALE GENOMIC DNA]</scope>
    <source>
        <strain evidence="4 5">CNRT2201</strain>
    </source>
</reference>
<dbReference type="Pfam" id="PF00801">
    <property type="entry name" value="PKD"/>
    <property type="match status" value="1"/>
</dbReference>
<dbReference type="SUPFAM" id="SSF110296">
    <property type="entry name" value="Oligoxyloglucan reducing end-specific cellobiohydrolase"/>
    <property type="match status" value="2"/>
</dbReference>
<dbReference type="InterPro" id="IPR026444">
    <property type="entry name" value="Secre_tail"/>
</dbReference>
<dbReference type="PROSITE" id="PS50093">
    <property type="entry name" value="PKD"/>
    <property type="match status" value="1"/>
</dbReference>
<gene>
    <name evidence="4" type="ORF">V3I07_13930</name>
</gene>
<feature type="signal peptide" evidence="2">
    <location>
        <begin position="1"/>
        <end position="19"/>
    </location>
</feature>
<dbReference type="Gene3D" id="2.60.120.200">
    <property type="match status" value="1"/>
</dbReference>
<dbReference type="SUPFAM" id="SSF49899">
    <property type="entry name" value="Concanavalin A-like lectins/glucanases"/>
    <property type="match status" value="1"/>
</dbReference>
<protein>
    <submittedName>
        <fullName evidence="4">LamG-like jellyroll fold domain-containing protein</fullName>
    </submittedName>
</protein>
<dbReference type="InterPro" id="IPR035986">
    <property type="entry name" value="PKD_dom_sf"/>
</dbReference>
<dbReference type="InterPro" id="IPR013783">
    <property type="entry name" value="Ig-like_fold"/>
</dbReference>
<dbReference type="Proteomes" id="UP001621706">
    <property type="component" value="Unassembled WGS sequence"/>
</dbReference>
<feature type="chain" id="PRO_5046717032" evidence="2">
    <location>
        <begin position="20"/>
        <end position="1352"/>
    </location>
</feature>
<dbReference type="InterPro" id="IPR000601">
    <property type="entry name" value="PKD_dom"/>
</dbReference>
<dbReference type="Pfam" id="PF13385">
    <property type="entry name" value="Laminin_G_3"/>
    <property type="match status" value="1"/>
</dbReference>
<dbReference type="CDD" id="cd00146">
    <property type="entry name" value="PKD"/>
    <property type="match status" value="1"/>
</dbReference>
<organism evidence="4 5">
    <name type="scientific">Flavobacterium oreochromis</name>
    <dbReference type="NCBI Taxonomy" id="2906078"/>
    <lineage>
        <taxon>Bacteria</taxon>
        <taxon>Pseudomonadati</taxon>
        <taxon>Bacteroidota</taxon>
        <taxon>Flavobacteriia</taxon>
        <taxon>Flavobacteriales</taxon>
        <taxon>Flavobacteriaceae</taxon>
        <taxon>Flavobacterium</taxon>
    </lineage>
</organism>
<comment type="caution">
    <text evidence="4">The sequence shown here is derived from an EMBL/GenBank/DDBJ whole genome shotgun (WGS) entry which is preliminary data.</text>
</comment>
<dbReference type="Gene3D" id="2.130.10.10">
    <property type="entry name" value="YVTN repeat-like/Quinoprotein amine dehydrogenase"/>
    <property type="match status" value="3"/>
</dbReference>
<proteinExistence type="predicted"/>
<feature type="domain" description="PKD" evidence="3">
    <location>
        <begin position="837"/>
        <end position="891"/>
    </location>
</feature>
<dbReference type="NCBIfam" id="TIGR04183">
    <property type="entry name" value="Por_Secre_tail"/>
    <property type="match status" value="1"/>
</dbReference>
<evidence type="ECO:0000313" key="4">
    <source>
        <dbReference type="EMBL" id="MFK7001986.1"/>
    </source>
</evidence>
<dbReference type="InterPro" id="IPR022409">
    <property type="entry name" value="PKD/Chitinase_dom"/>
</dbReference>
<dbReference type="SMART" id="SM00089">
    <property type="entry name" value="PKD"/>
    <property type="match status" value="1"/>
</dbReference>
<evidence type="ECO:0000259" key="3">
    <source>
        <dbReference type="PROSITE" id="PS50093"/>
    </source>
</evidence>
<dbReference type="InterPro" id="IPR015943">
    <property type="entry name" value="WD40/YVTN_repeat-like_dom_sf"/>
</dbReference>
<dbReference type="Gene3D" id="2.60.40.10">
    <property type="entry name" value="Immunoglobulins"/>
    <property type="match status" value="1"/>
</dbReference>
<dbReference type="SUPFAM" id="SSF49299">
    <property type="entry name" value="PKD domain"/>
    <property type="match status" value="1"/>
</dbReference>
<evidence type="ECO:0000256" key="1">
    <source>
        <dbReference type="ARBA" id="ARBA00022729"/>
    </source>
</evidence>
<dbReference type="RefSeq" id="WP_088399389.1">
    <property type="nucleotide sequence ID" value="NZ_JAZGZP010000025.1"/>
</dbReference>
<keyword evidence="1 2" id="KW-0732">Signal</keyword>
<evidence type="ECO:0000256" key="2">
    <source>
        <dbReference type="SAM" id="SignalP"/>
    </source>
</evidence>
<dbReference type="InterPro" id="IPR013320">
    <property type="entry name" value="ConA-like_dom_sf"/>
</dbReference>
<sequence length="1352" mass="149925">MNKKYLLLSVLLSCYVVFAQQTQKLNQKNEENEDFEYEVKHKKQFWFSQLKEGSNYFDVKQNYDKYFGKHKWEESKTRNIGEDWLKSKLYYLDNNGIVQPEPILNKLPIISTNFAISSTNQVGTWKLIGPVNSATTGYSGRGNHGGYVYLNRIDPTNSQKMFVSFVTGGLWVTNDGGINWTLTDSSFEDVAYNDIDVCNASSQRVYALNSKRLLKSVDGGLNWTSTTMTSANYSGTSYDIAASTTNPDIVITRWGTSLYRTIDGGTTWNSVQTGLSNYSIWDCSIHGEMLEWDSNDPNNVYFVNLSNGNNFSLYRSTNQGASFSVLQNITLDSSANGQVIGWCKIFTPKNNLNSIYVAVGTGNSAYAHNAVHLYKINKTTGVIELSRINIATGVGDPYAHAPVLHHGDIQMDRTDENKIIYGSYGNNKIHYSNDNGVSFTVQNGATHTDLRATDFVNGIILLGSDGEAVTSTDFGTTLRTVTNSISNHELWGFGSAFKSNLVASGNNHGPVMIKETYNGFDWYNGSGADQGNTDVNPLDDRYIYSNGYSNYRYFRTGPHTLINESNYLDNGGIYSYFNQMEFHPNKYYTLITHHAGQYPNGNPNLATWKNSLIKTEDNGASVRIIKTFTNQVFREKISVKNSNTMIVVEGLSNNKLWKTTDDGLTWTNITPSLTATINQTNISDIAIGDENPNEIWVTYSGVQTACKIVKSIDGGVTWMNLTNSILTSSPITKIIYQRGSNGGVYVANKAGVFYRNNTMSNWAILGNGLPTCEIRFMHINYNENKLKIGTSRGAFEHDLYEISPPNALISVNTNKISCGAVETLKFKDYSVIRNASATWQWNFPGGTPSTSNEENPVVSYAGAPNGFYNVTLTITDAYGTSTQTLPNFIEVNNVCGTSNPDKIPGNSVNLTGNTNADYVLVDNLNLNKNAFTFSCWIKPNGIQPDYSAIFMSQNDPNAFGLNFLGGNNSIGFHPTWSWNSGLQAPAGQWSYVALVSNGTNVKIYVNGKESVVNTAMSLENFTQLFLGTYGRGRSDRYTNMEMDEVCIWNRALTIDEIRKWRHLTKSISGDPILTGLVAYYQFNESVGNITLNKNNSNKYATYKGSGYSRSISKASIFEGVSEKINVNSAGIKDFTSTGLTLEFASGTYPNGDVWVSKGNINPDELPSIGTNYNFYTIVNNYGINTVFTPLKSISFYGINSFTQDMNPMNYKLFKRGSNDFGNTWGSHIDIADSISGSGLDTKLKFDSGLNITSFSQFVIGSDTALKADEVSLIKNISIYPNPIKIGQILNLVLPTDLKEKVSLSIYEMNGAKIIDSELNLNENKILLNIPQGLYLGIIHSQKYQQTFKLIVK</sequence>
<dbReference type="EMBL" id="JAZGZP010000025">
    <property type="protein sequence ID" value="MFK7001986.1"/>
    <property type="molecule type" value="Genomic_DNA"/>
</dbReference>
<keyword evidence="5" id="KW-1185">Reference proteome</keyword>
<name>A0ABW8PBP1_9FLAO</name>
<evidence type="ECO:0000313" key="5">
    <source>
        <dbReference type="Proteomes" id="UP001621706"/>
    </source>
</evidence>
<accession>A0ABW8PBP1</accession>